<evidence type="ECO:0000313" key="2">
    <source>
        <dbReference type="EMBL" id="EWG46321.1"/>
    </source>
</evidence>
<feature type="region of interest" description="Disordered" evidence="1">
    <location>
        <begin position="1"/>
        <end position="37"/>
    </location>
</feature>
<dbReference type="EMBL" id="DS022249">
    <property type="protein sequence ID" value="EWG46321.1"/>
    <property type="molecule type" value="Genomic_DNA"/>
</dbReference>
<evidence type="ECO:0000256" key="1">
    <source>
        <dbReference type="SAM" id="MobiDB-lite"/>
    </source>
</evidence>
<dbReference type="VEuPathDB" id="FungiDB:FVEG_06856"/>
<dbReference type="RefSeq" id="XP_018752512.1">
    <property type="nucleotide sequence ID" value="XM_018895284.1"/>
</dbReference>
<gene>
    <name evidence="2" type="ORF">FVEG_06856</name>
</gene>
<dbReference type="Proteomes" id="UP000009096">
    <property type="component" value="Chromosome 7"/>
</dbReference>
<feature type="compositionally biased region" description="Basic and acidic residues" evidence="1">
    <location>
        <begin position="17"/>
        <end position="37"/>
    </location>
</feature>
<dbReference type="KEGG" id="fvr:FVEG_06856"/>
<name>W7M5N4_GIBM7</name>
<proteinExistence type="predicted"/>
<dbReference type="EMBL" id="CM000584">
    <property type="protein sequence ID" value="EWG46321.1"/>
    <property type="molecule type" value="Genomic_DNA"/>
</dbReference>
<organism evidence="2 3">
    <name type="scientific">Gibberella moniliformis (strain M3125 / FGSC 7600)</name>
    <name type="common">Maize ear and stalk rot fungus</name>
    <name type="synonym">Fusarium verticillioides</name>
    <dbReference type="NCBI Taxonomy" id="334819"/>
    <lineage>
        <taxon>Eukaryota</taxon>
        <taxon>Fungi</taxon>
        <taxon>Dikarya</taxon>
        <taxon>Ascomycota</taxon>
        <taxon>Pezizomycotina</taxon>
        <taxon>Sordariomycetes</taxon>
        <taxon>Hypocreomycetidae</taxon>
        <taxon>Hypocreales</taxon>
        <taxon>Nectriaceae</taxon>
        <taxon>Fusarium</taxon>
        <taxon>Fusarium fujikuroi species complex</taxon>
    </lineage>
</organism>
<dbReference type="GeneID" id="30064719"/>
<protein>
    <submittedName>
        <fullName evidence="2">Uncharacterized protein</fullName>
    </submittedName>
</protein>
<dbReference type="AlphaFoldDB" id="W7M5N4"/>
<sequence length="108" mass="11741">MLKRDSKTGASSGGGDGHGEERPPERSALAEDKSRALVDRHSLKEMMRDRLPLKGYQARTCDPIHCRGKDDSESNDTALGYDLARSTKIAWPGGFGTAAVRSLGLVWI</sequence>
<evidence type="ECO:0000313" key="3">
    <source>
        <dbReference type="Proteomes" id="UP000009096"/>
    </source>
</evidence>
<dbReference type="HOGENOM" id="CLU_2197204_0_0_1"/>
<keyword evidence="3" id="KW-1185">Reference proteome</keyword>
<accession>W7M5N4</accession>
<reference evidence="2 3" key="1">
    <citation type="journal article" date="2010" name="Nature">
        <title>Comparative genomics reveals mobile pathogenicity chromosomes in Fusarium.</title>
        <authorList>
            <person name="Ma L.J."/>
            <person name="van der Does H.C."/>
            <person name="Borkovich K.A."/>
            <person name="Coleman J.J."/>
            <person name="Daboussi M.J."/>
            <person name="Di Pietro A."/>
            <person name="Dufresne M."/>
            <person name="Freitag M."/>
            <person name="Grabherr M."/>
            <person name="Henrissat B."/>
            <person name="Houterman P.M."/>
            <person name="Kang S."/>
            <person name="Shim W.B."/>
            <person name="Woloshuk C."/>
            <person name="Xie X."/>
            <person name="Xu J.R."/>
            <person name="Antoniw J."/>
            <person name="Baker S.E."/>
            <person name="Bluhm B.H."/>
            <person name="Breakspear A."/>
            <person name="Brown D.W."/>
            <person name="Butchko R.A."/>
            <person name="Chapman S."/>
            <person name="Coulson R."/>
            <person name="Coutinho P.M."/>
            <person name="Danchin E.G."/>
            <person name="Diener A."/>
            <person name="Gale L.R."/>
            <person name="Gardiner D.M."/>
            <person name="Goff S."/>
            <person name="Hammond-Kosack K.E."/>
            <person name="Hilburn K."/>
            <person name="Hua-Van A."/>
            <person name="Jonkers W."/>
            <person name="Kazan K."/>
            <person name="Kodira C.D."/>
            <person name="Koehrsen M."/>
            <person name="Kumar L."/>
            <person name="Lee Y.H."/>
            <person name="Li L."/>
            <person name="Manners J.M."/>
            <person name="Miranda-Saavedra D."/>
            <person name="Mukherjee M."/>
            <person name="Park G."/>
            <person name="Park J."/>
            <person name="Park S.Y."/>
            <person name="Proctor R.H."/>
            <person name="Regev A."/>
            <person name="Ruiz-Roldan M.C."/>
            <person name="Sain D."/>
            <person name="Sakthikumar S."/>
            <person name="Sykes S."/>
            <person name="Schwartz D.C."/>
            <person name="Turgeon B.G."/>
            <person name="Wapinski I."/>
            <person name="Yoder O."/>
            <person name="Young S."/>
            <person name="Zeng Q."/>
            <person name="Zhou S."/>
            <person name="Galagan J."/>
            <person name="Cuomo C.A."/>
            <person name="Kistler H.C."/>
            <person name="Rep M."/>
        </authorList>
    </citation>
    <scope>NUCLEOTIDE SEQUENCE [LARGE SCALE GENOMIC DNA]</scope>
    <source>
        <strain evidence="3">M3125 / FGSC 7600</strain>
    </source>
</reference>